<evidence type="ECO:0000256" key="5">
    <source>
        <dbReference type="ARBA" id="ARBA00022801"/>
    </source>
</evidence>
<feature type="region of interest" description="Disordered" evidence="10">
    <location>
        <begin position="67"/>
        <end position="99"/>
    </location>
</feature>
<feature type="domain" description="PPM-type phosphatase" evidence="11">
    <location>
        <begin position="119"/>
        <end position="307"/>
    </location>
</feature>
<keyword evidence="4" id="KW-0479">Metal-binding</keyword>
<evidence type="ECO:0000256" key="4">
    <source>
        <dbReference type="ARBA" id="ARBA00022723"/>
    </source>
</evidence>
<name>A0AAE0KRA9_9CHLO</name>
<organism evidence="12 13">
    <name type="scientific">Cymbomonas tetramitiformis</name>
    <dbReference type="NCBI Taxonomy" id="36881"/>
    <lineage>
        <taxon>Eukaryota</taxon>
        <taxon>Viridiplantae</taxon>
        <taxon>Chlorophyta</taxon>
        <taxon>Pyramimonadophyceae</taxon>
        <taxon>Pyramimonadales</taxon>
        <taxon>Pyramimonadaceae</taxon>
        <taxon>Cymbomonas</taxon>
    </lineage>
</organism>
<feature type="compositionally biased region" description="Acidic residues" evidence="10">
    <location>
        <begin position="209"/>
        <end position="223"/>
    </location>
</feature>
<evidence type="ECO:0000256" key="9">
    <source>
        <dbReference type="RuleBase" id="RU003465"/>
    </source>
</evidence>
<dbReference type="InterPro" id="IPR036457">
    <property type="entry name" value="PPM-type-like_dom_sf"/>
</dbReference>
<dbReference type="GO" id="GO:0046872">
    <property type="term" value="F:metal ion binding"/>
    <property type="evidence" value="ECO:0007669"/>
    <property type="project" value="UniProtKB-KW"/>
</dbReference>
<dbReference type="EC" id="3.1.3.16" evidence="3"/>
<evidence type="ECO:0000313" key="13">
    <source>
        <dbReference type="Proteomes" id="UP001190700"/>
    </source>
</evidence>
<dbReference type="CDD" id="cd00143">
    <property type="entry name" value="PP2Cc"/>
    <property type="match status" value="1"/>
</dbReference>
<dbReference type="PANTHER" id="PTHR13832">
    <property type="entry name" value="PROTEIN PHOSPHATASE 2C"/>
    <property type="match status" value="1"/>
</dbReference>
<keyword evidence="8" id="KW-0464">Manganese</keyword>
<dbReference type="AlphaFoldDB" id="A0AAE0KRA9"/>
<keyword evidence="7 9" id="KW-0904">Protein phosphatase</keyword>
<dbReference type="PANTHER" id="PTHR13832:SF827">
    <property type="entry name" value="PROTEIN PHOSPHATASE 1L"/>
    <property type="match status" value="1"/>
</dbReference>
<reference evidence="12 13" key="1">
    <citation type="journal article" date="2015" name="Genome Biol. Evol.">
        <title>Comparative Genomics of a Bacterivorous Green Alga Reveals Evolutionary Causalities and Consequences of Phago-Mixotrophic Mode of Nutrition.</title>
        <authorList>
            <person name="Burns J.A."/>
            <person name="Paasch A."/>
            <person name="Narechania A."/>
            <person name="Kim E."/>
        </authorList>
    </citation>
    <scope>NUCLEOTIDE SEQUENCE [LARGE SCALE GENOMIC DNA]</scope>
    <source>
        <strain evidence="12 13">PLY_AMNH</strain>
    </source>
</reference>
<dbReference type="InterPro" id="IPR000222">
    <property type="entry name" value="PP2C_BS"/>
</dbReference>
<evidence type="ECO:0000313" key="12">
    <source>
        <dbReference type="EMBL" id="KAK3257599.1"/>
    </source>
</evidence>
<evidence type="ECO:0000256" key="7">
    <source>
        <dbReference type="ARBA" id="ARBA00022912"/>
    </source>
</evidence>
<accession>A0AAE0KRA9</accession>
<dbReference type="SUPFAM" id="SSF81606">
    <property type="entry name" value="PP2C-like"/>
    <property type="match status" value="1"/>
</dbReference>
<evidence type="ECO:0000256" key="1">
    <source>
        <dbReference type="ARBA" id="ARBA00001936"/>
    </source>
</evidence>
<dbReference type="EMBL" id="LGRX02020341">
    <property type="protein sequence ID" value="KAK3257599.1"/>
    <property type="molecule type" value="Genomic_DNA"/>
</dbReference>
<protein>
    <recommendedName>
        <fullName evidence="3">protein-serine/threonine phosphatase</fullName>
        <ecNumber evidence="3">3.1.3.16</ecNumber>
    </recommendedName>
</protein>
<dbReference type="Gene3D" id="3.60.40.10">
    <property type="entry name" value="PPM-type phosphatase domain"/>
    <property type="match status" value="1"/>
</dbReference>
<dbReference type="PROSITE" id="PS01032">
    <property type="entry name" value="PPM_1"/>
    <property type="match status" value="1"/>
</dbReference>
<evidence type="ECO:0000256" key="6">
    <source>
        <dbReference type="ARBA" id="ARBA00022842"/>
    </source>
</evidence>
<dbReference type="Proteomes" id="UP001190700">
    <property type="component" value="Unassembled WGS sequence"/>
</dbReference>
<proteinExistence type="inferred from homology"/>
<dbReference type="Pfam" id="PF00481">
    <property type="entry name" value="PP2C"/>
    <property type="match status" value="1"/>
</dbReference>
<gene>
    <name evidence="12" type="ORF">CYMTET_33322</name>
</gene>
<dbReference type="SMART" id="SM00332">
    <property type="entry name" value="PP2Cc"/>
    <property type="match status" value="1"/>
</dbReference>
<keyword evidence="5 9" id="KW-0378">Hydrolase</keyword>
<dbReference type="InterPro" id="IPR015655">
    <property type="entry name" value="PP2C"/>
</dbReference>
<dbReference type="InterPro" id="IPR001932">
    <property type="entry name" value="PPM-type_phosphatase-like_dom"/>
</dbReference>
<keyword evidence="13" id="KW-1185">Reference proteome</keyword>
<comment type="cofactor">
    <cofactor evidence="1">
        <name>Mn(2+)</name>
        <dbReference type="ChEBI" id="CHEBI:29035"/>
    </cofactor>
</comment>
<feature type="region of interest" description="Disordered" evidence="10">
    <location>
        <begin position="209"/>
        <end position="228"/>
    </location>
</feature>
<evidence type="ECO:0000259" key="11">
    <source>
        <dbReference type="PROSITE" id="PS51746"/>
    </source>
</evidence>
<evidence type="ECO:0000256" key="3">
    <source>
        <dbReference type="ARBA" id="ARBA00013081"/>
    </source>
</evidence>
<comment type="similarity">
    <text evidence="9">Belongs to the PP2C family.</text>
</comment>
<sequence length="307" mass="33169">MESSTDVPNDLMGRLLVETTMEVTAYTGAEECTKSIKAAQLASDEVHNINVELPEGLREDCAKSDLHGDKLENTRGPPLSKGPEATKKGPTPEMKQHLSEVKKKVKLRKDSFSGTKFNAAGFSQAGCSSERKGNEDRFSLVDEVAPGVQLLAVYDGHGGDDASEYLRERFPQELSKRILLQGEQRDIPQALRKAIAACDEKFCEQFLPDDDRSEEDEEEEDDGGKENGYVSDGSCLVAALLCSADNSLVLANVGDCRAVLGLRGSDAPPIVHLPDSSDGCCQADLLLEGEHKVTDLCVPSLCTLIAL</sequence>
<evidence type="ECO:0000256" key="10">
    <source>
        <dbReference type="SAM" id="MobiDB-lite"/>
    </source>
</evidence>
<comment type="caution">
    <text evidence="12">The sequence shown here is derived from an EMBL/GenBank/DDBJ whole genome shotgun (WGS) entry which is preliminary data.</text>
</comment>
<comment type="cofactor">
    <cofactor evidence="2">
        <name>Mg(2+)</name>
        <dbReference type="ChEBI" id="CHEBI:18420"/>
    </cofactor>
</comment>
<dbReference type="GO" id="GO:0004722">
    <property type="term" value="F:protein serine/threonine phosphatase activity"/>
    <property type="evidence" value="ECO:0007669"/>
    <property type="project" value="UniProtKB-EC"/>
</dbReference>
<keyword evidence="6" id="KW-0460">Magnesium</keyword>
<evidence type="ECO:0000256" key="8">
    <source>
        <dbReference type="ARBA" id="ARBA00023211"/>
    </source>
</evidence>
<dbReference type="PROSITE" id="PS51746">
    <property type="entry name" value="PPM_2"/>
    <property type="match status" value="1"/>
</dbReference>
<evidence type="ECO:0000256" key="2">
    <source>
        <dbReference type="ARBA" id="ARBA00001946"/>
    </source>
</evidence>